<evidence type="ECO:0000259" key="12">
    <source>
        <dbReference type="SMART" id="SM01016"/>
    </source>
</evidence>
<dbReference type="PRINTS" id="PR01038">
    <property type="entry name" value="TRNASYNTHARG"/>
</dbReference>
<organism evidence="13 15">
    <name type="scientific">Treponema socranskii subsp. socranskii VPI DR56BR1116 = ATCC 35536</name>
    <dbReference type="NCBI Taxonomy" id="1125725"/>
    <lineage>
        <taxon>Bacteria</taxon>
        <taxon>Pseudomonadati</taxon>
        <taxon>Spirochaetota</taxon>
        <taxon>Spirochaetia</taxon>
        <taxon>Spirochaetales</taxon>
        <taxon>Treponemataceae</taxon>
        <taxon>Treponema</taxon>
    </lineage>
</organism>
<dbReference type="Pfam" id="PF03485">
    <property type="entry name" value="Arg_tRNA_synt_N"/>
    <property type="match status" value="1"/>
</dbReference>
<keyword evidence="4 9" id="KW-0547">Nucleotide-binding</keyword>
<dbReference type="SUPFAM" id="SSF47323">
    <property type="entry name" value="Anticodon-binding domain of a subclass of class I aminoacyl-tRNA synthetases"/>
    <property type="match status" value="1"/>
</dbReference>
<dbReference type="NCBIfam" id="TIGR00456">
    <property type="entry name" value="argS"/>
    <property type="match status" value="1"/>
</dbReference>
<dbReference type="InterPro" id="IPR036695">
    <property type="entry name" value="Arg-tRNA-synth_N_sf"/>
</dbReference>
<comment type="subcellular location">
    <subcellularLocation>
        <location evidence="9">Cytoplasm</location>
    </subcellularLocation>
</comment>
<feature type="short sequence motif" description="'HIGH' region" evidence="9">
    <location>
        <begin position="175"/>
        <end position="185"/>
    </location>
</feature>
<dbReference type="EMBL" id="AUZJ01000056">
    <property type="protein sequence ID" value="ERF59839.1"/>
    <property type="molecule type" value="Genomic_DNA"/>
</dbReference>
<dbReference type="GO" id="GO:0006420">
    <property type="term" value="P:arginyl-tRNA aminoacylation"/>
    <property type="evidence" value="ECO:0007669"/>
    <property type="project" value="UniProtKB-UniRule"/>
</dbReference>
<evidence type="ECO:0000256" key="8">
    <source>
        <dbReference type="ARBA" id="ARBA00049339"/>
    </source>
</evidence>
<dbReference type="HAMAP" id="MF_00123">
    <property type="entry name" value="Arg_tRNA_synth"/>
    <property type="match status" value="1"/>
</dbReference>
<dbReference type="Pfam" id="PF05746">
    <property type="entry name" value="DALR_1"/>
    <property type="match status" value="1"/>
</dbReference>
<evidence type="ECO:0000313" key="14">
    <source>
        <dbReference type="EMBL" id="ERJ98590.1"/>
    </source>
</evidence>
<protein>
    <recommendedName>
        <fullName evidence="9">Arginine--tRNA ligase</fullName>
        <ecNumber evidence="9">6.1.1.19</ecNumber>
    </recommendedName>
    <alternativeName>
        <fullName evidence="9">Arginyl-tRNA synthetase</fullName>
        <shortName evidence="9">ArgRS</shortName>
    </alternativeName>
</protein>
<dbReference type="eggNOG" id="COG0018">
    <property type="taxonomic scope" value="Bacteria"/>
</dbReference>
<dbReference type="PANTHER" id="PTHR11956">
    <property type="entry name" value="ARGINYL-TRNA SYNTHETASE"/>
    <property type="match status" value="1"/>
</dbReference>
<dbReference type="PANTHER" id="PTHR11956:SF5">
    <property type="entry name" value="ARGININE--TRNA LIGASE, CYTOPLASMIC"/>
    <property type="match status" value="1"/>
</dbReference>
<evidence type="ECO:0000256" key="1">
    <source>
        <dbReference type="ARBA" id="ARBA00005594"/>
    </source>
</evidence>
<dbReference type="GO" id="GO:0005737">
    <property type="term" value="C:cytoplasm"/>
    <property type="evidence" value="ECO:0007669"/>
    <property type="project" value="UniProtKB-SubCell"/>
</dbReference>
<dbReference type="Proteomes" id="UP000016412">
    <property type="component" value="Unassembled WGS sequence"/>
</dbReference>
<keyword evidence="3 9" id="KW-0436">Ligase</keyword>
<dbReference type="Gene3D" id="1.10.730.10">
    <property type="entry name" value="Isoleucyl-tRNA Synthetase, Domain 1"/>
    <property type="match status" value="1"/>
</dbReference>
<gene>
    <name evidence="9 13" type="primary">argS</name>
    <name evidence="14" type="ORF">HMPREF0860_0219</name>
    <name evidence="13" type="ORF">HMPREF1325_0505</name>
</gene>
<proteinExistence type="inferred from homology"/>
<dbReference type="SMART" id="SM00836">
    <property type="entry name" value="DALR_1"/>
    <property type="match status" value="1"/>
</dbReference>
<evidence type="ECO:0000256" key="6">
    <source>
        <dbReference type="ARBA" id="ARBA00022917"/>
    </source>
</evidence>
<evidence type="ECO:0000256" key="7">
    <source>
        <dbReference type="ARBA" id="ARBA00023146"/>
    </source>
</evidence>
<dbReference type="InterPro" id="IPR009080">
    <property type="entry name" value="tRNAsynth_Ia_anticodon-bd"/>
</dbReference>
<dbReference type="InterPro" id="IPR035684">
    <property type="entry name" value="ArgRS_core"/>
</dbReference>
<name>U2L2N8_TRESO</name>
<dbReference type="InterPro" id="IPR014729">
    <property type="entry name" value="Rossmann-like_a/b/a_fold"/>
</dbReference>
<keyword evidence="6 9" id="KW-0648">Protein biosynthesis</keyword>
<feature type="domain" description="DALR anticodon binding" evidence="11">
    <location>
        <begin position="517"/>
        <end position="637"/>
    </location>
</feature>
<sequence length="637" mass="70322">MYTCRRPACLSHIFFIGECTKLAVKVIIAPMNDAKSACRIVVAAALNRFIAEKNPDASSIDADSLTLQTPPDPALGDIGVPMFAYAKLFRLAPPAIAQGVVHIINSETSFEGISVSSVGEFLAAGPYVNVKLDKSSASFAILSRIAQEGIEYGSKSDDGKKTFAGKRVMVEYSGPNTNKPLHLGHMRNDALGESVSRILKKAGAEVYKVNIINNRGIHICKSMLAYKLFHEASGDTPESLGIKGDHFVGRCYVEFDAYAKEHPEAVSEAEAMLRAWEAGDEEVLALWKKMNDWTISGIEKTYARTGVSFDKLYFESETYLKGKDEIKAGLEKGIFFKADDGSVRIDVSEVVGGKDDREHEKVLLRKDGTSVYMTQDIGMAISRHDDWPFNRLVYVVASEQIYHFKVLFYILKKLGFDWASNLYHLSYGLVNLPSGRMKSREGTIVDADDLIDELHAASLKEIEAKGREEDVGDADDVAEKIALAALHYYLLNVAPVKDMLFNPEESLSFTGNTGPYLQYMGARIASILRKAEESGIAPDTSEKAVSLLSFESEWDLIKKLGDFSSVVAKAAEALDPSVVAQYLYDVSKAFGKFYQQCPILAAEKTELVRGRLFLAECTLTVLKNAMYLVLVPYLEKM</sequence>
<evidence type="ECO:0000313" key="15">
    <source>
        <dbReference type="Proteomes" id="UP000016412"/>
    </source>
</evidence>
<comment type="similarity">
    <text evidence="1 9 10">Belongs to the class-I aminoacyl-tRNA synthetase family.</text>
</comment>
<dbReference type="AlphaFoldDB" id="U2L2N8"/>
<dbReference type="InterPro" id="IPR005148">
    <property type="entry name" value="Arg-tRNA-synth_N"/>
</dbReference>
<comment type="caution">
    <text evidence="13">The sequence shown here is derived from an EMBL/GenBank/DDBJ whole genome shotgun (WGS) entry which is preliminary data.</text>
</comment>
<dbReference type="FunFam" id="1.10.730.10:FF:000006">
    <property type="entry name" value="Arginyl-tRNA synthetase 2, mitochondrial"/>
    <property type="match status" value="1"/>
</dbReference>
<evidence type="ECO:0000313" key="16">
    <source>
        <dbReference type="Proteomes" id="UP000016646"/>
    </source>
</evidence>
<dbReference type="Proteomes" id="UP000016646">
    <property type="component" value="Unassembled WGS sequence"/>
</dbReference>
<evidence type="ECO:0000313" key="13">
    <source>
        <dbReference type="EMBL" id="ERF59839.1"/>
    </source>
</evidence>
<dbReference type="PATRIC" id="fig|1125725.3.peg.2183"/>
<dbReference type="EMBL" id="AVQI01000080">
    <property type="protein sequence ID" value="ERJ98590.1"/>
    <property type="molecule type" value="Genomic_DNA"/>
</dbReference>
<comment type="subunit">
    <text evidence="9">Monomer.</text>
</comment>
<evidence type="ECO:0000256" key="10">
    <source>
        <dbReference type="RuleBase" id="RU363038"/>
    </source>
</evidence>
<dbReference type="EC" id="6.1.1.19" evidence="9"/>
<dbReference type="SUPFAM" id="SSF55190">
    <property type="entry name" value="Arginyl-tRNA synthetase (ArgRS), N-terminal 'additional' domain"/>
    <property type="match status" value="1"/>
</dbReference>
<dbReference type="PROSITE" id="PS00178">
    <property type="entry name" value="AA_TRNA_LIGASE_I"/>
    <property type="match status" value="1"/>
</dbReference>
<evidence type="ECO:0000256" key="2">
    <source>
        <dbReference type="ARBA" id="ARBA00022490"/>
    </source>
</evidence>
<dbReference type="Gene3D" id="3.40.50.620">
    <property type="entry name" value="HUPs"/>
    <property type="match status" value="1"/>
</dbReference>
<feature type="domain" description="Arginyl tRNA synthetase N-terminal" evidence="12">
    <location>
        <begin position="36"/>
        <end position="132"/>
    </location>
</feature>
<evidence type="ECO:0000256" key="4">
    <source>
        <dbReference type="ARBA" id="ARBA00022741"/>
    </source>
</evidence>
<keyword evidence="7 9" id="KW-0030">Aminoacyl-tRNA synthetase</keyword>
<evidence type="ECO:0000259" key="11">
    <source>
        <dbReference type="SMART" id="SM00836"/>
    </source>
</evidence>
<dbReference type="Pfam" id="PF00750">
    <property type="entry name" value="tRNA-synt_1d"/>
    <property type="match status" value="1"/>
</dbReference>
<dbReference type="InterPro" id="IPR001412">
    <property type="entry name" value="aa-tRNA-synth_I_CS"/>
</dbReference>
<reference evidence="15 16" key="1">
    <citation type="submission" date="2013-08" db="EMBL/GenBank/DDBJ databases">
        <authorList>
            <person name="Durkin A.S."/>
            <person name="Haft D.R."/>
            <person name="McCorrison J."/>
            <person name="Torralba M."/>
            <person name="Gillis M."/>
            <person name="Haft D.H."/>
            <person name="Methe B."/>
            <person name="Sutton G."/>
            <person name="Nelson K.E."/>
        </authorList>
    </citation>
    <scope>NUCLEOTIDE SEQUENCE [LARGE SCALE GENOMIC DNA]</scope>
    <source>
        <strain evidence="14 16">ATCC 35536</strain>
        <strain evidence="13 15">VPI DR56BR1116</strain>
    </source>
</reference>
<dbReference type="STRING" id="1125725.HMPREF1325_0505"/>
<comment type="catalytic activity">
    <reaction evidence="8 9">
        <text>tRNA(Arg) + L-arginine + ATP = L-arginyl-tRNA(Arg) + AMP + diphosphate</text>
        <dbReference type="Rhea" id="RHEA:20301"/>
        <dbReference type="Rhea" id="RHEA-COMP:9658"/>
        <dbReference type="Rhea" id="RHEA-COMP:9673"/>
        <dbReference type="ChEBI" id="CHEBI:30616"/>
        <dbReference type="ChEBI" id="CHEBI:32682"/>
        <dbReference type="ChEBI" id="CHEBI:33019"/>
        <dbReference type="ChEBI" id="CHEBI:78442"/>
        <dbReference type="ChEBI" id="CHEBI:78513"/>
        <dbReference type="ChEBI" id="CHEBI:456215"/>
        <dbReference type="EC" id="6.1.1.19"/>
    </reaction>
</comment>
<keyword evidence="16" id="KW-1185">Reference proteome</keyword>
<evidence type="ECO:0000256" key="9">
    <source>
        <dbReference type="HAMAP-Rule" id="MF_00123"/>
    </source>
</evidence>
<evidence type="ECO:0000256" key="3">
    <source>
        <dbReference type="ARBA" id="ARBA00022598"/>
    </source>
</evidence>
<evidence type="ECO:0000256" key="5">
    <source>
        <dbReference type="ARBA" id="ARBA00022840"/>
    </source>
</evidence>
<keyword evidence="5 9" id="KW-0067">ATP-binding</keyword>
<dbReference type="SUPFAM" id="SSF52374">
    <property type="entry name" value="Nucleotidylyl transferase"/>
    <property type="match status" value="1"/>
</dbReference>
<accession>U2L2N8</accession>
<dbReference type="InterPro" id="IPR008909">
    <property type="entry name" value="DALR_anticod-bd"/>
</dbReference>
<dbReference type="GO" id="GO:0005524">
    <property type="term" value="F:ATP binding"/>
    <property type="evidence" value="ECO:0007669"/>
    <property type="project" value="UniProtKB-UniRule"/>
</dbReference>
<dbReference type="GO" id="GO:0004814">
    <property type="term" value="F:arginine-tRNA ligase activity"/>
    <property type="evidence" value="ECO:0007669"/>
    <property type="project" value="UniProtKB-UniRule"/>
</dbReference>
<keyword evidence="2 9" id="KW-0963">Cytoplasm</keyword>
<dbReference type="InterPro" id="IPR001278">
    <property type="entry name" value="Arg-tRNA-ligase"/>
</dbReference>
<dbReference type="SMART" id="SM01016">
    <property type="entry name" value="Arg_tRNA_synt_N"/>
    <property type="match status" value="1"/>
</dbReference>
<dbReference type="Gene3D" id="3.30.1360.70">
    <property type="entry name" value="Arginyl tRNA synthetase N-terminal domain"/>
    <property type="match status" value="1"/>
</dbReference>